<dbReference type="EMBL" id="JBHSKD010000027">
    <property type="protein sequence ID" value="MFC5179341.1"/>
    <property type="molecule type" value="Genomic_DNA"/>
</dbReference>
<protein>
    <submittedName>
        <fullName evidence="3">GNAT family N-acetyltransferase</fullName>
        <ecNumber evidence="3">2.3.1.-</ecNumber>
    </submittedName>
</protein>
<organism evidence="3 4">
    <name type="scientific">Nocardioides taihuensis</name>
    <dbReference type="NCBI Taxonomy" id="1835606"/>
    <lineage>
        <taxon>Bacteria</taxon>
        <taxon>Bacillati</taxon>
        <taxon>Actinomycetota</taxon>
        <taxon>Actinomycetes</taxon>
        <taxon>Propionibacteriales</taxon>
        <taxon>Nocardioidaceae</taxon>
        <taxon>Nocardioides</taxon>
    </lineage>
</organism>
<dbReference type="Proteomes" id="UP001596087">
    <property type="component" value="Unassembled WGS sequence"/>
</dbReference>
<name>A0ABW0BPX6_9ACTN</name>
<dbReference type="InterPro" id="IPR016181">
    <property type="entry name" value="Acyl_CoA_acyltransferase"/>
</dbReference>
<dbReference type="InterPro" id="IPR000182">
    <property type="entry name" value="GNAT_dom"/>
</dbReference>
<feature type="compositionally biased region" description="Low complexity" evidence="1">
    <location>
        <begin position="1"/>
        <end position="38"/>
    </location>
</feature>
<feature type="domain" description="N-acetyltransferase" evidence="2">
    <location>
        <begin position="30"/>
        <end position="223"/>
    </location>
</feature>
<comment type="caution">
    <text evidence="3">The sequence shown here is derived from an EMBL/GenBank/DDBJ whole genome shotgun (WGS) entry which is preliminary data.</text>
</comment>
<dbReference type="EC" id="2.3.1.-" evidence="3"/>
<dbReference type="GO" id="GO:0016746">
    <property type="term" value="F:acyltransferase activity"/>
    <property type="evidence" value="ECO:0007669"/>
    <property type="project" value="UniProtKB-KW"/>
</dbReference>
<keyword evidence="3" id="KW-0012">Acyltransferase</keyword>
<gene>
    <name evidence="3" type="ORF">ACFPGP_21850</name>
</gene>
<dbReference type="Pfam" id="PF00583">
    <property type="entry name" value="Acetyltransf_1"/>
    <property type="match status" value="1"/>
</dbReference>
<reference evidence="4" key="1">
    <citation type="journal article" date="2019" name="Int. J. Syst. Evol. Microbiol.">
        <title>The Global Catalogue of Microorganisms (GCM) 10K type strain sequencing project: providing services to taxonomists for standard genome sequencing and annotation.</title>
        <authorList>
            <consortium name="The Broad Institute Genomics Platform"/>
            <consortium name="The Broad Institute Genome Sequencing Center for Infectious Disease"/>
            <person name="Wu L."/>
            <person name="Ma J."/>
        </authorList>
    </citation>
    <scope>NUCLEOTIDE SEQUENCE [LARGE SCALE GENOMIC DNA]</scope>
    <source>
        <strain evidence="4">DFY41</strain>
    </source>
</reference>
<accession>A0ABW0BPX6</accession>
<dbReference type="PANTHER" id="PTHR42791:SF1">
    <property type="entry name" value="N-ACETYLTRANSFERASE DOMAIN-CONTAINING PROTEIN"/>
    <property type="match status" value="1"/>
</dbReference>
<dbReference type="SUPFAM" id="SSF55729">
    <property type="entry name" value="Acyl-CoA N-acyltransferases (Nat)"/>
    <property type="match status" value="1"/>
</dbReference>
<evidence type="ECO:0000313" key="3">
    <source>
        <dbReference type="EMBL" id="MFC5179341.1"/>
    </source>
</evidence>
<dbReference type="PANTHER" id="PTHR42791">
    <property type="entry name" value="GNAT FAMILY ACETYLTRANSFERASE"/>
    <property type="match status" value="1"/>
</dbReference>
<feature type="region of interest" description="Disordered" evidence="1">
    <location>
        <begin position="1"/>
        <end position="39"/>
    </location>
</feature>
<evidence type="ECO:0000259" key="2">
    <source>
        <dbReference type="PROSITE" id="PS51186"/>
    </source>
</evidence>
<dbReference type="InterPro" id="IPR052523">
    <property type="entry name" value="Trichothecene_AcTrans"/>
</dbReference>
<evidence type="ECO:0000256" key="1">
    <source>
        <dbReference type="SAM" id="MobiDB-lite"/>
    </source>
</evidence>
<proteinExistence type="predicted"/>
<sequence length="223" mass="24372">MRNDTTTTIVGTPTTDTPPTTDRPGAAPAPGVRRATTADADALSRTLADAFRDDPVFAWCMPDPHQRDRLLAPWFRVVVDALLTHRESYCVEGAAGAALWVPPGVAPLSEDQSDRVGAATAHIGGVTPGRLEALGSVMEARHPHDPHLYLWFAGVRTTDQGQGWGGRLLQTRLDAADEQGLPAYLEATSERNRALYERHGFQVTGELFADDSPPLWQMWRDPR</sequence>
<evidence type="ECO:0000313" key="4">
    <source>
        <dbReference type="Proteomes" id="UP001596087"/>
    </source>
</evidence>
<dbReference type="PROSITE" id="PS51186">
    <property type="entry name" value="GNAT"/>
    <property type="match status" value="1"/>
</dbReference>
<keyword evidence="3" id="KW-0808">Transferase</keyword>
<dbReference type="Gene3D" id="3.40.630.30">
    <property type="match status" value="1"/>
</dbReference>
<keyword evidence="4" id="KW-1185">Reference proteome</keyword>
<dbReference type="RefSeq" id="WP_378593393.1">
    <property type="nucleotide sequence ID" value="NZ_JBHSKD010000027.1"/>
</dbReference>